<feature type="domain" description="N-acetyltransferase" evidence="1">
    <location>
        <begin position="11"/>
        <end position="152"/>
    </location>
</feature>
<protein>
    <submittedName>
        <fullName evidence="2">Acetyltransferase</fullName>
    </submittedName>
</protein>
<sequence>MSDQEPAESALTLRPASEADEHFLFELRKATMTEHLAQAGEPIDDAQHRARLLHRYDAARVICLDGVPAGLLKAYRTATEWVVVQLQIAPARQGQGIGERALRTVLLAAQADALPVTLKVLKGNPARRLYQRLGFEIVGEDEIQFHMRCTPHASAQTQAE</sequence>
<accession>A0A420FCF5</accession>
<gene>
    <name evidence="2" type="ORF">BCY88_13425</name>
</gene>
<dbReference type="Proteomes" id="UP000283709">
    <property type="component" value="Unassembled WGS sequence"/>
</dbReference>
<dbReference type="EMBL" id="MCAS01000068">
    <property type="protein sequence ID" value="RKF30647.1"/>
    <property type="molecule type" value="Genomic_DNA"/>
</dbReference>
<dbReference type="OrthoDB" id="5525374at2"/>
<comment type="caution">
    <text evidence="2">The sequence shown here is derived from an EMBL/GenBank/DDBJ whole genome shotgun (WGS) entry which is preliminary data.</text>
</comment>
<dbReference type="AlphaFoldDB" id="A0A420FCF5"/>
<evidence type="ECO:0000313" key="2">
    <source>
        <dbReference type="EMBL" id="RKF30647.1"/>
    </source>
</evidence>
<dbReference type="SUPFAM" id="SSF55729">
    <property type="entry name" value="Acyl-CoA N-acyltransferases (Nat)"/>
    <property type="match status" value="1"/>
</dbReference>
<evidence type="ECO:0000313" key="3">
    <source>
        <dbReference type="Proteomes" id="UP000283709"/>
    </source>
</evidence>
<dbReference type="Pfam" id="PF13508">
    <property type="entry name" value="Acetyltransf_7"/>
    <property type="match status" value="1"/>
</dbReference>
<dbReference type="RefSeq" id="WP_120349183.1">
    <property type="nucleotide sequence ID" value="NZ_MCAS01000068.1"/>
</dbReference>
<dbReference type="GO" id="GO:0016747">
    <property type="term" value="F:acyltransferase activity, transferring groups other than amino-acyl groups"/>
    <property type="evidence" value="ECO:0007669"/>
    <property type="project" value="InterPro"/>
</dbReference>
<evidence type="ECO:0000259" key="1">
    <source>
        <dbReference type="PROSITE" id="PS51186"/>
    </source>
</evidence>
<dbReference type="CDD" id="cd04301">
    <property type="entry name" value="NAT_SF"/>
    <property type="match status" value="1"/>
</dbReference>
<dbReference type="Gene3D" id="3.40.630.30">
    <property type="match status" value="1"/>
</dbReference>
<proteinExistence type="predicted"/>
<reference evidence="2 3" key="1">
    <citation type="submission" date="2016-07" db="EMBL/GenBank/DDBJ databases">
        <title>Genome analysis of Burkholderia fungorum ES3-20.</title>
        <authorList>
            <person name="Xu D."/>
            <person name="Yao R."/>
            <person name="Zheng S."/>
        </authorList>
    </citation>
    <scope>NUCLEOTIDE SEQUENCE [LARGE SCALE GENOMIC DNA]</scope>
    <source>
        <strain evidence="2 3">ES3-20</strain>
    </source>
</reference>
<dbReference type="InterPro" id="IPR000182">
    <property type="entry name" value="GNAT_dom"/>
</dbReference>
<organism evidence="2 3">
    <name type="scientific">Paraburkholderia fungorum</name>
    <dbReference type="NCBI Taxonomy" id="134537"/>
    <lineage>
        <taxon>Bacteria</taxon>
        <taxon>Pseudomonadati</taxon>
        <taxon>Pseudomonadota</taxon>
        <taxon>Betaproteobacteria</taxon>
        <taxon>Burkholderiales</taxon>
        <taxon>Burkholderiaceae</taxon>
        <taxon>Paraburkholderia</taxon>
    </lineage>
</organism>
<keyword evidence="2" id="KW-0808">Transferase</keyword>
<name>A0A420FCF5_9BURK</name>
<dbReference type="InterPro" id="IPR016181">
    <property type="entry name" value="Acyl_CoA_acyltransferase"/>
</dbReference>
<dbReference type="PROSITE" id="PS51186">
    <property type="entry name" value="GNAT"/>
    <property type="match status" value="1"/>
</dbReference>